<feature type="transmembrane region" description="Helical" evidence="1">
    <location>
        <begin position="137"/>
        <end position="156"/>
    </location>
</feature>
<dbReference type="RefSeq" id="WP_006952514.1">
    <property type="nucleotide sequence ID" value="NZ_JH594522.1"/>
</dbReference>
<protein>
    <submittedName>
        <fullName evidence="2">Uncharacterized protein</fullName>
    </submittedName>
</protein>
<dbReference type="Proteomes" id="UP000016023">
    <property type="component" value="Unassembled WGS sequence"/>
</dbReference>
<reference evidence="2 3" key="1">
    <citation type="submission" date="2011-12" db="EMBL/GenBank/DDBJ databases">
        <title>The Genome Sequence of Prevotella micans F0438.</title>
        <authorList>
            <consortium name="The Broad Institute Genome Sequencing Platform"/>
            <person name="Earl A."/>
            <person name="Ward D."/>
            <person name="Feldgarden M."/>
            <person name="Gevers D."/>
            <person name="Izard J."/>
            <person name="Baranova O.V."/>
            <person name="Blanton J.M."/>
            <person name="Wade W.G."/>
            <person name="Dewhirst F.E."/>
            <person name="Young S.K."/>
            <person name="Zeng Q."/>
            <person name="Gargeya S."/>
            <person name="Fitzgerald M."/>
            <person name="Haas B."/>
            <person name="Abouelleil A."/>
            <person name="Alvarado L."/>
            <person name="Arachchi H.M."/>
            <person name="Berlin A."/>
            <person name="Chapman S.B."/>
            <person name="Gearin G."/>
            <person name="Goldberg J."/>
            <person name="Griggs A."/>
            <person name="Gujja S."/>
            <person name="Hansen M."/>
            <person name="Heiman D."/>
            <person name="Howarth C."/>
            <person name="Larimer J."/>
            <person name="Lui A."/>
            <person name="MacDonald P.J.P."/>
            <person name="McCowen C."/>
            <person name="Montmayeur A."/>
            <person name="Murphy C."/>
            <person name="Neiman D."/>
            <person name="Pearson M."/>
            <person name="Priest M."/>
            <person name="Roberts A."/>
            <person name="Saif S."/>
            <person name="Shea T."/>
            <person name="Sisk P."/>
            <person name="Stolte C."/>
            <person name="Sykes S."/>
            <person name="Wortman J."/>
            <person name="Nusbaum C."/>
            <person name="Birren B."/>
        </authorList>
    </citation>
    <scope>NUCLEOTIDE SEQUENCE [LARGE SCALE GENOMIC DNA]</scope>
    <source>
        <strain evidence="2 3">F0438</strain>
    </source>
</reference>
<dbReference type="HOGENOM" id="CLU_1213945_0_0_10"/>
<dbReference type="EMBL" id="AGWK01000035">
    <property type="protein sequence ID" value="EHO70170.1"/>
    <property type="molecule type" value="Genomic_DNA"/>
</dbReference>
<evidence type="ECO:0000256" key="1">
    <source>
        <dbReference type="SAM" id="Phobius"/>
    </source>
</evidence>
<dbReference type="AlphaFoldDB" id="H1Q2R6"/>
<dbReference type="STRING" id="883158.HMPREF9140_01204"/>
<feature type="transmembrane region" description="Helical" evidence="1">
    <location>
        <begin position="203"/>
        <end position="221"/>
    </location>
</feature>
<keyword evidence="1" id="KW-0472">Membrane</keyword>
<evidence type="ECO:0000313" key="2">
    <source>
        <dbReference type="EMBL" id="EHO70170.1"/>
    </source>
</evidence>
<sequence length="227" mass="25913">MDRLKRFQVSSAQNETLNWAFGIYLLVVILGFVDNWLGRPAESAESLVQVFASAQNERIMLIVEQLLTGCGELLMLEIFRRCLYRENQYFVHLAAVVLMVLMALGMIIHCLPNGTTIDENGLHETAWSFFQTRFYTYNHYAMLLVKLFLGIALALRYGGRIRLYGLSLFIVPLFMMLCSFAYFYAYTEIGGLTMDDINTLNSFLSIVNLILMPLPVVLLRLSMSTDS</sequence>
<feature type="transmembrane region" description="Helical" evidence="1">
    <location>
        <begin position="21"/>
        <end position="38"/>
    </location>
</feature>
<gene>
    <name evidence="2" type="ORF">HMPREF9140_01204</name>
</gene>
<keyword evidence="1" id="KW-1133">Transmembrane helix</keyword>
<name>H1Q2R6_9BACT</name>
<keyword evidence="3" id="KW-1185">Reference proteome</keyword>
<feature type="transmembrane region" description="Helical" evidence="1">
    <location>
        <begin position="89"/>
        <end position="108"/>
    </location>
</feature>
<feature type="transmembrane region" description="Helical" evidence="1">
    <location>
        <begin position="163"/>
        <end position="183"/>
    </location>
</feature>
<dbReference type="PATRIC" id="fig|883158.3.peg.1212"/>
<organism evidence="2 3">
    <name type="scientific">Prevotella micans F0438</name>
    <dbReference type="NCBI Taxonomy" id="883158"/>
    <lineage>
        <taxon>Bacteria</taxon>
        <taxon>Pseudomonadati</taxon>
        <taxon>Bacteroidota</taxon>
        <taxon>Bacteroidia</taxon>
        <taxon>Bacteroidales</taxon>
        <taxon>Prevotellaceae</taxon>
        <taxon>Prevotella</taxon>
    </lineage>
</organism>
<evidence type="ECO:0000313" key="3">
    <source>
        <dbReference type="Proteomes" id="UP000016023"/>
    </source>
</evidence>
<comment type="caution">
    <text evidence="2">The sequence shown here is derived from an EMBL/GenBank/DDBJ whole genome shotgun (WGS) entry which is preliminary data.</text>
</comment>
<accession>H1Q2R6</accession>
<keyword evidence="1" id="KW-0812">Transmembrane</keyword>
<proteinExistence type="predicted"/>